<dbReference type="CDD" id="cd04301">
    <property type="entry name" value="NAT_SF"/>
    <property type="match status" value="1"/>
</dbReference>
<protein>
    <submittedName>
        <fullName evidence="7">GCN5-related N-acetyltransferase protein</fullName>
    </submittedName>
</protein>
<dbReference type="Gene3D" id="3.40.630.30">
    <property type="match status" value="1"/>
</dbReference>
<name>A0A1L5PB31_RHIET</name>
<evidence type="ECO:0000313" key="7">
    <source>
        <dbReference type="EMBL" id="APO77280.1"/>
    </source>
</evidence>
<keyword evidence="3 7" id="KW-0808">Transferase</keyword>
<feature type="domain" description="N-acetyltransferase" evidence="6">
    <location>
        <begin position="1"/>
        <end position="162"/>
    </location>
</feature>
<dbReference type="InterPro" id="IPR016181">
    <property type="entry name" value="Acyl_CoA_acyltransferase"/>
</dbReference>
<proteinExistence type="predicted"/>
<dbReference type="PANTHER" id="PTHR36449">
    <property type="entry name" value="ACETYLTRANSFERASE-RELATED"/>
    <property type="match status" value="1"/>
</dbReference>
<evidence type="ECO:0000256" key="2">
    <source>
        <dbReference type="ARBA" id="ARBA00022649"/>
    </source>
</evidence>
<dbReference type="EMBL" id="CP017242">
    <property type="protein sequence ID" value="APO77280.1"/>
    <property type="molecule type" value="Genomic_DNA"/>
</dbReference>
<comment type="catalytic activity">
    <reaction evidence="5">
        <text>glycyl-tRNA(Gly) + acetyl-CoA = N-acetylglycyl-tRNA(Gly) + CoA + H(+)</text>
        <dbReference type="Rhea" id="RHEA:81867"/>
        <dbReference type="Rhea" id="RHEA-COMP:9683"/>
        <dbReference type="Rhea" id="RHEA-COMP:19766"/>
        <dbReference type="ChEBI" id="CHEBI:15378"/>
        <dbReference type="ChEBI" id="CHEBI:57287"/>
        <dbReference type="ChEBI" id="CHEBI:57288"/>
        <dbReference type="ChEBI" id="CHEBI:78522"/>
        <dbReference type="ChEBI" id="CHEBI:232036"/>
    </reaction>
</comment>
<dbReference type="Pfam" id="PF13508">
    <property type="entry name" value="Acetyltransf_7"/>
    <property type="match status" value="1"/>
</dbReference>
<keyword evidence="7" id="KW-0614">Plasmid</keyword>
<dbReference type="GO" id="GO:0016747">
    <property type="term" value="F:acyltransferase activity, transferring groups other than amino-acyl groups"/>
    <property type="evidence" value="ECO:0007669"/>
    <property type="project" value="InterPro"/>
</dbReference>
<evidence type="ECO:0000259" key="6">
    <source>
        <dbReference type="PROSITE" id="PS51186"/>
    </source>
</evidence>
<dbReference type="PROSITE" id="PS51186">
    <property type="entry name" value="GNAT"/>
    <property type="match status" value="1"/>
</dbReference>
<evidence type="ECO:0000256" key="1">
    <source>
        <dbReference type="ARBA" id="ARBA00022491"/>
    </source>
</evidence>
<dbReference type="PANTHER" id="PTHR36449:SF1">
    <property type="entry name" value="ACETYLTRANSFERASE"/>
    <property type="match status" value="1"/>
</dbReference>
<dbReference type="Proteomes" id="UP000185109">
    <property type="component" value="Plasmid pRsp8C3a"/>
</dbReference>
<gene>
    <name evidence="7" type="ORF">AM571_PA00402</name>
</gene>
<evidence type="ECO:0000313" key="8">
    <source>
        <dbReference type="Proteomes" id="UP000185109"/>
    </source>
</evidence>
<dbReference type="SUPFAM" id="SSF55729">
    <property type="entry name" value="Acyl-CoA N-acyltransferases (Nat)"/>
    <property type="match status" value="1"/>
</dbReference>
<evidence type="ECO:0000256" key="3">
    <source>
        <dbReference type="ARBA" id="ARBA00022679"/>
    </source>
</evidence>
<accession>A0A1L5PB31</accession>
<dbReference type="RefSeq" id="WP_074063657.1">
    <property type="nucleotide sequence ID" value="NZ_CP017242.1"/>
</dbReference>
<keyword evidence="1" id="KW-0678">Repressor</keyword>
<sequence length="162" mass="17405">MLSAPTLLGEAHELDLFDSGHDSLDEWLRRRARSNQVSGASRTYVVCEGARVVGYYCLSSGALAVAHAPGAIRRNMPDPIPMAVLGRLAIDRSWQGKGLGAALLQDAVMRVGQAAHIMGIRGLLVHAISDEAKAFYEHYGFSASPTNPMTLIMSLKSLAKTD</sequence>
<keyword evidence="2" id="KW-1277">Toxin-antitoxin system</keyword>
<geneLocation type="plasmid" evidence="8">
    <name>prsp8c3a</name>
</geneLocation>
<evidence type="ECO:0000256" key="5">
    <source>
        <dbReference type="ARBA" id="ARBA00049880"/>
    </source>
</evidence>
<organism evidence="7 8">
    <name type="scientific">Rhizobium etli 8C-3</name>
    <dbReference type="NCBI Taxonomy" id="538025"/>
    <lineage>
        <taxon>Bacteria</taxon>
        <taxon>Pseudomonadati</taxon>
        <taxon>Pseudomonadota</taxon>
        <taxon>Alphaproteobacteria</taxon>
        <taxon>Hyphomicrobiales</taxon>
        <taxon>Rhizobiaceae</taxon>
        <taxon>Rhizobium/Agrobacterium group</taxon>
        <taxon>Rhizobium</taxon>
    </lineage>
</organism>
<reference evidence="7 8" key="1">
    <citation type="submission" date="2016-09" db="EMBL/GenBank/DDBJ databases">
        <title>The complete genome sequences of Rhizobium gallicum, symbiovars gallicum and phaseoli, symbionts associated to common bean (Phaseolus vulgaris).</title>
        <authorList>
            <person name="Bustos P."/>
            <person name="Santamaria R.I."/>
            <person name="Perez-Carrascal O.M."/>
            <person name="Juarez S."/>
            <person name="Lozano L."/>
            <person name="Martinez-Flores I."/>
            <person name="Martinez-Romero E."/>
            <person name="Cevallos M."/>
            <person name="Romero D."/>
            <person name="Davila G."/>
            <person name="Gonzalez V."/>
        </authorList>
    </citation>
    <scope>NUCLEOTIDE SEQUENCE [LARGE SCALE GENOMIC DNA]</scope>
    <source>
        <strain evidence="7 8">8C-3</strain>
        <plasmid evidence="8">Plasmid prsp8c3a</plasmid>
    </source>
</reference>
<keyword evidence="4" id="KW-0012">Acyltransferase</keyword>
<dbReference type="InterPro" id="IPR000182">
    <property type="entry name" value="GNAT_dom"/>
</dbReference>
<evidence type="ECO:0000256" key="4">
    <source>
        <dbReference type="ARBA" id="ARBA00023315"/>
    </source>
</evidence>
<dbReference type="AlphaFoldDB" id="A0A1L5PB31"/>